<dbReference type="RefSeq" id="WP_137645716.1">
    <property type="nucleotide sequence ID" value="NZ_BAABRM010000023.1"/>
</dbReference>
<evidence type="ECO:0000313" key="9">
    <source>
        <dbReference type="EMBL" id="MFC0423775.1"/>
    </source>
</evidence>
<accession>A0ABV6K2T4</accession>
<name>A0ABV6K2T4_9LACO</name>
<feature type="transmembrane region" description="Helical" evidence="7">
    <location>
        <begin position="97"/>
        <end position="116"/>
    </location>
</feature>
<keyword evidence="9" id="KW-0012">Acyltransferase</keyword>
<feature type="transmembrane region" description="Helical" evidence="7">
    <location>
        <begin position="35"/>
        <end position="52"/>
    </location>
</feature>
<dbReference type="GO" id="GO:0016746">
    <property type="term" value="F:acyltransferase activity"/>
    <property type="evidence" value="ECO:0007669"/>
    <property type="project" value="UniProtKB-KW"/>
</dbReference>
<evidence type="ECO:0000256" key="1">
    <source>
        <dbReference type="ARBA" id="ARBA00004651"/>
    </source>
</evidence>
<dbReference type="PANTHER" id="PTHR40074">
    <property type="entry name" value="O-ACETYLTRANSFERASE WECH"/>
    <property type="match status" value="1"/>
</dbReference>
<keyword evidence="6 7" id="KW-0472">Membrane</keyword>
<evidence type="ECO:0000256" key="4">
    <source>
        <dbReference type="ARBA" id="ARBA00022692"/>
    </source>
</evidence>
<evidence type="ECO:0000256" key="3">
    <source>
        <dbReference type="ARBA" id="ARBA00022475"/>
    </source>
</evidence>
<gene>
    <name evidence="9" type="ORF">ACFFGS_06525</name>
</gene>
<feature type="transmembrane region" description="Helical" evidence="7">
    <location>
        <begin position="72"/>
        <end position="90"/>
    </location>
</feature>
<feature type="transmembrane region" description="Helical" evidence="7">
    <location>
        <begin position="151"/>
        <end position="171"/>
    </location>
</feature>
<reference evidence="9 10" key="1">
    <citation type="submission" date="2024-09" db="EMBL/GenBank/DDBJ databases">
        <authorList>
            <person name="Sun Q."/>
            <person name="Mori K."/>
        </authorList>
    </citation>
    <scope>NUCLEOTIDE SEQUENCE [LARGE SCALE GENOMIC DNA]</scope>
    <source>
        <strain evidence="9 10">TBRC 4575</strain>
    </source>
</reference>
<feature type="transmembrane region" description="Helical" evidence="7">
    <location>
        <begin position="6"/>
        <end position="23"/>
    </location>
</feature>
<feature type="domain" description="Acyltransferase 3" evidence="8">
    <location>
        <begin position="1"/>
        <end position="261"/>
    </location>
</feature>
<comment type="caution">
    <text evidence="9">The sequence shown here is derived from an EMBL/GenBank/DDBJ whole genome shotgun (WGS) entry which is preliminary data.</text>
</comment>
<dbReference type="Proteomes" id="UP001589855">
    <property type="component" value="Unassembled WGS sequence"/>
</dbReference>
<evidence type="ECO:0000256" key="5">
    <source>
        <dbReference type="ARBA" id="ARBA00022989"/>
    </source>
</evidence>
<feature type="transmembrane region" description="Helical" evidence="7">
    <location>
        <begin position="242"/>
        <end position="266"/>
    </location>
</feature>
<feature type="transmembrane region" description="Helical" evidence="7">
    <location>
        <begin position="220"/>
        <end position="236"/>
    </location>
</feature>
<comment type="similarity">
    <text evidence="2">Belongs to the acyltransferase 3 family.</text>
</comment>
<feature type="transmembrane region" description="Helical" evidence="7">
    <location>
        <begin position="183"/>
        <end position="200"/>
    </location>
</feature>
<keyword evidence="3" id="KW-1003">Cell membrane</keyword>
<keyword evidence="4 7" id="KW-0812">Transmembrane</keyword>
<evidence type="ECO:0000256" key="7">
    <source>
        <dbReference type="SAM" id="Phobius"/>
    </source>
</evidence>
<proteinExistence type="inferred from homology"/>
<keyword evidence="10" id="KW-1185">Reference proteome</keyword>
<dbReference type="Pfam" id="PF01757">
    <property type="entry name" value="Acyl_transf_3"/>
    <property type="match status" value="1"/>
</dbReference>
<organism evidence="9 10">
    <name type="scientific">Lactiplantibacillus plajomi</name>
    <dbReference type="NCBI Taxonomy" id="1457217"/>
    <lineage>
        <taxon>Bacteria</taxon>
        <taxon>Bacillati</taxon>
        <taxon>Bacillota</taxon>
        <taxon>Bacilli</taxon>
        <taxon>Lactobacillales</taxon>
        <taxon>Lactobacillaceae</taxon>
        <taxon>Lactiplantibacillus</taxon>
    </lineage>
</organism>
<dbReference type="PANTHER" id="PTHR40074:SF2">
    <property type="entry name" value="O-ACETYLTRANSFERASE WECH"/>
    <property type="match status" value="1"/>
</dbReference>
<evidence type="ECO:0000256" key="6">
    <source>
        <dbReference type="ARBA" id="ARBA00023136"/>
    </source>
</evidence>
<evidence type="ECO:0000313" key="10">
    <source>
        <dbReference type="Proteomes" id="UP001589855"/>
    </source>
</evidence>
<evidence type="ECO:0000256" key="2">
    <source>
        <dbReference type="ARBA" id="ARBA00007400"/>
    </source>
</evidence>
<comment type="subcellular location">
    <subcellularLocation>
        <location evidence="1">Cell membrane</location>
        <topology evidence="1">Multi-pass membrane protein</topology>
    </subcellularLocation>
</comment>
<protein>
    <submittedName>
        <fullName evidence="9">Acyltransferase</fullName>
    </submittedName>
</protein>
<dbReference type="EMBL" id="JBHLUK010000059">
    <property type="protein sequence ID" value="MFC0423775.1"/>
    <property type="molecule type" value="Genomic_DNA"/>
</dbReference>
<dbReference type="InterPro" id="IPR002656">
    <property type="entry name" value="Acyl_transf_3_dom"/>
</dbReference>
<feature type="transmembrane region" description="Helical" evidence="7">
    <location>
        <begin position="122"/>
        <end position="139"/>
    </location>
</feature>
<keyword evidence="9" id="KW-0808">Transferase</keyword>
<keyword evidence="5 7" id="KW-1133">Transmembrane helix</keyword>
<sequence length="278" mass="31689">MSRFAVPIFFIASGYGLTVSNSYSGDLICFYKKRLKLIPAYLVWTMIYFIQTKAKLSVPTVLSGVFLGSSRYHMYFITVLIFFCLIYPFVYMWFSQTLGFVIAAVISVIGQVVFLAGSTFEVHYFLNFLVYFALGIYLAKRDRMKKLVRHANVSVAIGILVVLSTSIYFKYFTDRSQSLVTTSMRPAVFLLSIGMVAFAMKHLSKPTKFLSLVDRQSLNIYYVHPIMLMVIQKLLQESPLPSLLLFIIITSFVICASIIFAIPYSCTIKKIPILRNVF</sequence>
<evidence type="ECO:0000259" key="8">
    <source>
        <dbReference type="Pfam" id="PF01757"/>
    </source>
</evidence>